<dbReference type="Proteomes" id="UP001174934">
    <property type="component" value="Unassembled WGS sequence"/>
</dbReference>
<sequence>MDLSSLSTLLSVAEQGHALTRGEGLTLRAFHYGYRKEPQVIAFENEEEVQILARRQEDSLGTWTSREKFQNVLRDLKYEVDVGVSAEQKLWLMECTRHWAVARLVEQGNIERERQQEPGHWFAACSEAQVNIGWRLLLVQLD</sequence>
<protein>
    <submittedName>
        <fullName evidence="1">Uncharacterized protein</fullName>
    </submittedName>
</protein>
<accession>A0AA39XKF2</accession>
<reference evidence="1" key="1">
    <citation type="submission" date="2023-06" db="EMBL/GenBank/DDBJ databases">
        <title>Genome-scale phylogeny and comparative genomics of the fungal order Sordariales.</title>
        <authorList>
            <consortium name="Lawrence Berkeley National Laboratory"/>
            <person name="Hensen N."/>
            <person name="Bonometti L."/>
            <person name="Westerberg I."/>
            <person name="Brannstrom I.O."/>
            <person name="Guillou S."/>
            <person name="Cros-Aarteil S."/>
            <person name="Calhoun S."/>
            <person name="Haridas S."/>
            <person name="Kuo A."/>
            <person name="Mondo S."/>
            <person name="Pangilinan J."/>
            <person name="Riley R."/>
            <person name="LaButti K."/>
            <person name="Andreopoulos B."/>
            <person name="Lipzen A."/>
            <person name="Chen C."/>
            <person name="Yanf M."/>
            <person name="Daum C."/>
            <person name="Ng V."/>
            <person name="Clum A."/>
            <person name="Steindorff A."/>
            <person name="Ohm R."/>
            <person name="Martin F."/>
            <person name="Silar P."/>
            <person name="Natvig D."/>
            <person name="Lalanne C."/>
            <person name="Gautier V."/>
            <person name="Ament-velasquez S.L."/>
            <person name="Kruys A."/>
            <person name="Hutchinson M.I."/>
            <person name="Powell A.J."/>
            <person name="Barry K."/>
            <person name="Miller A.N."/>
            <person name="Grigoriev I.V."/>
            <person name="Debuchy R."/>
            <person name="Gladieux P."/>
            <person name="Thoren M.H."/>
            <person name="Johannesson H."/>
        </authorList>
    </citation>
    <scope>NUCLEOTIDE SEQUENCE</scope>
    <source>
        <strain evidence="1">SMH3391-2</strain>
    </source>
</reference>
<comment type="caution">
    <text evidence="1">The sequence shown here is derived from an EMBL/GenBank/DDBJ whole genome shotgun (WGS) entry which is preliminary data.</text>
</comment>
<evidence type="ECO:0000313" key="1">
    <source>
        <dbReference type="EMBL" id="KAK0635657.1"/>
    </source>
</evidence>
<dbReference type="EMBL" id="JAULSR010000001">
    <property type="protein sequence ID" value="KAK0635657.1"/>
    <property type="molecule type" value="Genomic_DNA"/>
</dbReference>
<name>A0AA39XKF2_9PEZI</name>
<organism evidence="1 2">
    <name type="scientific">Bombardia bombarda</name>
    <dbReference type="NCBI Taxonomy" id="252184"/>
    <lineage>
        <taxon>Eukaryota</taxon>
        <taxon>Fungi</taxon>
        <taxon>Dikarya</taxon>
        <taxon>Ascomycota</taxon>
        <taxon>Pezizomycotina</taxon>
        <taxon>Sordariomycetes</taxon>
        <taxon>Sordariomycetidae</taxon>
        <taxon>Sordariales</taxon>
        <taxon>Lasiosphaeriaceae</taxon>
        <taxon>Bombardia</taxon>
    </lineage>
</organism>
<gene>
    <name evidence="1" type="ORF">B0T17DRAFT_612486</name>
</gene>
<evidence type="ECO:0000313" key="2">
    <source>
        <dbReference type="Proteomes" id="UP001174934"/>
    </source>
</evidence>
<keyword evidence="2" id="KW-1185">Reference proteome</keyword>
<proteinExistence type="predicted"/>
<dbReference type="AlphaFoldDB" id="A0AA39XKF2"/>